<reference evidence="2" key="2">
    <citation type="submission" date="2023-05" db="EMBL/GenBank/DDBJ databases">
        <authorList>
            <consortium name="Lawrence Berkeley National Laboratory"/>
            <person name="Steindorff A."/>
            <person name="Hensen N."/>
            <person name="Bonometti L."/>
            <person name="Westerberg I."/>
            <person name="Brannstrom I.O."/>
            <person name="Guillou S."/>
            <person name="Cros-Aarteil S."/>
            <person name="Calhoun S."/>
            <person name="Haridas S."/>
            <person name="Kuo A."/>
            <person name="Mondo S."/>
            <person name="Pangilinan J."/>
            <person name="Riley R."/>
            <person name="Labutti K."/>
            <person name="Andreopoulos B."/>
            <person name="Lipzen A."/>
            <person name="Chen C."/>
            <person name="Yanf M."/>
            <person name="Daum C."/>
            <person name="Ng V."/>
            <person name="Clum A."/>
            <person name="Ohm R."/>
            <person name="Martin F."/>
            <person name="Silar P."/>
            <person name="Natvig D."/>
            <person name="Lalanne C."/>
            <person name="Gautier V."/>
            <person name="Ament-Velasquez S.L."/>
            <person name="Kruys A."/>
            <person name="Hutchinson M.I."/>
            <person name="Powell A.J."/>
            <person name="Barry K."/>
            <person name="Miller A.N."/>
            <person name="Grigoriev I.V."/>
            <person name="Debuchy R."/>
            <person name="Gladieux P."/>
            <person name="Thoren M.H."/>
            <person name="Johannesson H."/>
        </authorList>
    </citation>
    <scope>NUCLEOTIDE SEQUENCE</scope>
    <source>
        <strain evidence="2">CBS 538.74</strain>
    </source>
</reference>
<accession>A0AAN6VM17</accession>
<sequence>MDPDSCGCIPFGDGQLYQPVTCSLCGGSMRVGCGHCGGTGSEWYPCTHRQLLGMQVALSAGSQGGASYGYKKSSKGGGSSQGQAAVVSQGL</sequence>
<name>A0AAN6VM17_9PEZI</name>
<organism evidence="2 3">
    <name type="scientific">Chaetomidium leptoderma</name>
    <dbReference type="NCBI Taxonomy" id="669021"/>
    <lineage>
        <taxon>Eukaryota</taxon>
        <taxon>Fungi</taxon>
        <taxon>Dikarya</taxon>
        <taxon>Ascomycota</taxon>
        <taxon>Pezizomycotina</taxon>
        <taxon>Sordariomycetes</taxon>
        <taxon>Sordariomycetidae</taxon>
        <taxon>Sordariales</taxon>
        <taxon>Chaetomiaceae</taxon>
        <taxon>Chaetomidium</taxon>
    </lineage>
</organism>
<evidence type="ECO:0000256" key="1">
    <source>
        <dbReference type="SAM" id="MobiDB-lite"/>
    </source>
</evidence>
<dbReference type="AlphaFoldDB" id="A0AAN6VM17"/>
<reference evidence="2" key="1">
    <citation type="journal article" date="2023" name="Mol. Phylogenet. Evol.">
        <title>Genome-scale phylogeny and comparative genomics of the fungal order Sordariales.</title>
        <authorList>
            <person name="Hensen N."/>
            <person name="Bonometti L."/>
            <person name="Westerberg I."/>
            <person name="Brannstrom I.O."/>
            <person name="Guillou S."/>
            <person name="Cros-Aarteil S."/>
            <person name="Calhoun S."/>
            <person name="Haridas S."/>
            <person name="Kuo A."/>
            <person name="Mondo S."/>
            <person name="Pangilinan J."/>
            <person name="Riley R."/>
            <person name="LaButti K."/>
            <person name="Andreopoulos B."/>
            <person name="Lipzen A."/>
            <person name="Chen C."/>
            <person name="Yan M."/>
            <person name="Daum C."/>
            <person name="Ng V."/>
            <person name="Clum A."/>
            <person name="Steindorff A."/>
            <person name="Ohm R.A."/>
            <person name="Martin F."/>
            <person name="Silar P."/>
            <person name="Natvig D.O."/>
            <person name="Lalanne C."/>
            <person name="Gautier V."/>
            <person name="Ament-Velasquez S.L."/>
            <person name="Kruys A."/>
            <person name="Hutchinson M.I."/>
            <person name="Powell A.J."/>
            <person name="Barry K."/>
            <person name="Miller A.N."/>
            <person name="Grigoriev I.V."/>
            <person name="Debuchy R."/>
            <person name="Gladieux P."/>
            <person name="Hiltunen Thoren M."/>
            <person name="Johannesson H."/>
        </authorList>
    </citation>
    <scope>NUCLEOTIDE SEQUENCE</scope>
    <source>
        <strain evidence="2">CBS 538.74</strain>
    </source>
</reference>
<dbReference type="Proteomes" id="UP001302745">
    <property type="component" value="Unassembled WGS sequence"/>
</dbReference>
<feature type="region of interest" description="Disordered" evidence="1">
    <location>
        <begin position="62"/>
        <end position="91"/>
    </location>
</feature>
<protein>
    <submittedName>
        <fullName evidence="2">Uncharacterized protein</fullName>
    </submittedName>
</protein>
<gene>
    <name evidence="2" type="ORF">C8A00DRAFT_15932</name>
</gene>
<evidence type="ECO:0000313" key="3">
    <source>
        <dbReference type="Proteomes" id="UP001302745"/>
    </source>
</evidence>
<feature type="compositionally biased region" description="Low complexity" evidence="1">
    <location>
        <begin position="81"/>
        <end position="91"/>
    </location>
</feature>
<proteinExistence type="predicted"/>
<keyword evidence="3" id="KW-1185">Reference proteome</keyword>
<comment type="caution">
    <text evidence="2">The sequence shown here is derived from an EMBL/GenBank/DDBJ whole genome shotgun (WGS) entry which is preliminary data.</text>
</comment>
<dbReference type="EMBL" id="MU856961">
    <property type="protein sequence ID" value="KAK4152805.1"/>
    <property type="molecule type" value="Genomic_DNA"/>
</dbReference>
<evidence type="ECO:0000313" key="2">
    <source>
        <dbReference type="EMBL" id="KAK4152805.1"/>
    </source>
</evidence>